<keyword evidence="1" id="KW-0472">Membrane</keyword>
<proteinExistence type="predicted"/>
<gene>
    <name evidence="2" type="ORF">RHSIM_Rhsim04G0042600</name>
</gene>
<feature type="transmembrane region" description="Helical" evidence="1">
    <location>
        <begin position="82"/>
        <end position="104"/>
    </location>
</feature>
<protein>
    <submittedName>
        <fullName evidence="2">Uncharacterized protein</fullName>
    </submittedName>
</protein>
<evidence type="ECO:0000313" key="2">
    <source>
        <dbReference type="EMBL" id="KAF7145550.1"/>
    </source>
</evidence>
<dbReference type="Proteomes" id="UP000626092">
    <property type="component" value="Unassembled WGS sequence"/>
</dbReference>
<dbReference type="OrthoDB" id="10613187at2759"/>
<reference evidence="2" key="1">
    <citation type="submission" date="2019-11" db="EMBL/GenBank/DDBJ databases">
        <authorList>
            <person name="Liu Y."/>
            <person name="Hou J."/>
            <person name="Li T.-Q."/>
            <person name="Guan C.-H."/>
            <person name="Wu X."/>
            <person name="Wu H.-Z."/>
            <person name="Ling F."/>
            <person name="Zhang R."/>
            <person name="Shi X.-G."/>
            <person name="Ren J.-P."/>
            <person name="Chen E.-F."/>
            <person name="Sun J.-M."/>
        </authorList>
    </citation>
    <scope>NUCLEOTIDE SEQUENCE</scope>
    <source>
        <strain evidence="2">Adult_tree_wgs_1</strain>
        <tissue evidence="2">Leaves</tissue>
    </source>
</reference>
<dbReference type="EMBL" id="WJXA01000004">
    <property type="protein sequence ID" value="KAF7145550.1"/>
    <property type="molecule type" value="Genomic_DNA"/>
</dbReference>
<organism evidence="2 3">
    <name type="scientific">Rhododendron simsii</name>
    <name type="common">Sims's rhododendron</name>
    <dbReference type="NCBI Taxonomy" id="118357"/>
    <lineage>
        <taxon>Eukaryota</taxon>
        <taxon>Viridiplantae</taxon>
        <taxon>Streptophyta</taxon>
        <taxon>Embryophyta</taxon>
        <taxon>Tracheophyta</taxon>
        <taxon>Spermatophyta</taxon>
        <taxon>Magnoliopsida</taxon>
        <taxon>eudicotyledons</taxon>
        <taxon>Gunneridae</taxon>
        <taxon>Pentapetalae</taxon>
        <taxon>asterids</taxon>
        <taxon>Ericales</taxon>
        <taxon>Ericaceae</taxon>
        <taxon>Ericoideae</taxon>
        <taxon>Rhodoreae</taxon>
        <taxon>Rhododendron</taxon>
    </lineage>
</organism>
<evidence type="ECO:0000313" key="3">
    <source>
        <dbReference type="Proteomes" id="UP000626092"/>
    </source>
</evidence>
<sequence>MAVLQPIIDCIRIELEIRSRTRDSFHSLMLMDQEPAINHTPDFLRRRSSKLAQGIVRCRDEEPDKYSNKINGRRWTSIVSQICPLLLSPLMSILLPVAALPFLFPQSNPLRRLSTAGTRHTWDRALRIGEGQMWSGV</sequence>
<comment type="caution">
    <text evidence="2">The sequence shown here is derived from an EMBL/GenBank/DDBJ whole genome shotgun (WGS) entry which is preliminary data.</text>
</comment>
<keyword evidence="3" id="KW-1185">Reference proteome</keyword>
<keyword evidence="1" id="KW-1133">Transmembrane helix</keyword>
<dbReference type="AlphaFoldDB" id="A0A834H541"/>
<accession>A0A834H541</accession>
<keyword evidence="1" id="KW-0812">Transmembrane</keyword>
<evidence type="ECO:0000256" key="1">
    <source>
        <dbReference type="SAM" id="Phobius"/>
    </source>
</evidence>
<name>A0A834H541_RHOSS</name>